<feature type="region of interest" description="Disordered" evidence="1">
    <location>
        <begin position="233"/>
        <end position="268"/>
    </location>
</feature>
<gene>
    <name evidence="2" type="ORF">M413DRAFT_25456</name>
</gene>
<dbReference type="SUPFAM" id="SSF47954">
    <property type="entry name" value="Cyclin-like"/>
    <property type="match status" value="1"/>
</dbReference>
<feature type="region of interest" description="Disordered" evidence="1">
    <location>
        <begin position="483"/>
        <end position="511"/>
    </location>
</feature>
<evidence type="ECO:0000313" key="2">
    <source>
        <dbReference type="EMBL" id="KIM43949.1"/>
    </source>
</evidence>
<feature type="compositionally biased region" description="Polar residues" evidence="1">
    <location>
        <begin position="233"/>
        <end position="249"/>
    </location>
</feature>
<proteinExistence type="predicted"/>
<feature type="compositionally biased region" description="Low complexity" evidence="1">
    <location>
        <begin position="92"/>
        <end position="135"/>
    </location>
</feature>
<accession>A0A0C3CIH6</accession>
<keyword evidence="3" id="KW-1185">Reference proteome</keyword>
<dbReference type="HOGENOM" id="CLU_348526_0_0_1"/>
<evidence type="ECO:0000256" key="1">
    <source>
        <dbReference type="SAM" id="MobiDB-lite"/>
    </source>
</evidence>
<reference evidence="3" key="2">
    <citation type="submission" date="2015-01" db="EMBL/GenBank/DDBJ databases">
        <title>Evolutionary Origins and Diversification of the Mycorrhizal Mutualists.</title>
        <authorList>
            <consortium name="DOE Joint Genome Institute"/>
            <consortium name="Mycorrhizal Genomics Consortium"/>
            <person name="Kohler A."/>
            <person name="Kuo A."/>
            <person name="Nagy L.G."/>
            <person name="Floudas D."/>
            <person name="Copeland A."/>
            <person name="Barry K.W."/>
            <person name="Cichocki N."/>
            <person name="Veneault-Fourrey C."/>
            <person name="LaButti K."/>
            <person name="Lindquist E.A."/>
            <person name="Lipzen A."/>
            <person name="Lundell T."/>
            <person name="Morin E."/>
            <person name="Murat C."/>
            <person name="Riley R."/>
            <person name="Ohm R."/>
            <person name="Sun H."/>
            <person name="Tunlid A."/>
            <person name="Henrissat B."/>
            <person name="Grigoriev I.V."/>
            <person name="Hibbett D.S."/>
            <person name="Martin F."/>
        </authorList>
    </citation>
    <scope>NUCLEOTIDE SEQUENCE [LARGE SCALE GENOMIC DNA]</scope>
    <source>
        <strain evidence="3">h7</strain>
    </source>
</reference>
<dbReference type="InterPro" id="IPR036915">
    <property type="entry name" value="Cyclin-like_sf"/>
</dbReference>
<dbReference type="Proteomes" id="UP000053424">
    <property type="component" value="Unassembled WGS sequence"/>
</dbReference>
<name>A0A0C3CIH6_HEBCY</name>
<dbReference type="AlphaFoldDB" id="A0A0C3CIH6"/>
<evidence type="ECO:0000313" key="3">
    <source>
        <dbReference type="Proteomes" id="UP000053424"/>
    </source>
</evidence>
<feature type="region of interest" description="Disordered" evidence="1">
    <location>
        <begin position="31"/>
        <end position="137"/>
    </location>
</feature>
<feature type="compositionally biased region" description="Polar residues" evidence="1">
    <location>
        <begin position="33"/>
        <end position="48"/>
    </location>
</feature>
<sequence>MASSSDPDPALDTAALLSPVFAQAALDYMRPSRSASGEPNSPGNTIGGSFSKPVVSETLSSDSGSPHLFSCPPSWLFQDTGDEEEILQPEVPLSSSPPDITSSSPQSFGSRESEKGSSSVTSASSDSLSDYVSPSQQNPSLVDFVPVPSTEGFGQQLHQLLLIALKERGIEYSPGNSLVETSRSGGSVNQRLENISTVDRTHSTTASPVLASKWFSEHDHQIVPKLAMVKEVSTPSSRGRFPSATSDSAELSPIEFGSTNSKRPRNHPEYRLIKRAQSYVTFTNFAAGDEPHPKRQKINKSSGAPARDRIYARRTASFRRADSLNTVIEESKILSSPSVCVPTVPATPVPVKKGGLPNPVPIIAPPLDYVPKLPPTPETLAKIRLRRYLERETEGRESDGLPLEISHNRLSSKENNFVDEGEFRRVAERGFDDPVTEWEALLGLGRKRRESVVNWLLDVTSLRLSLLSSLTSRQVLPVSPVFSSSNVASPTPSASSSSSVSCSQQSSTTSTTEDDVVAPKLIYNLLDQLQNSPETRFHAVWMFLRFFYLTLSPALESYSTTKIADPILSPIVRTVLAKDGLDLYLWDIAVACLSLSVKFHRDFLEPLLPVYASEYVAIAPHALGLDDLENAHRDVLSALDYRLGVTPQLLMDELWCALPSLRALLDFDEGWENAMKNAWFFLFDALQEPDVLQLQISRLTVVALMDGIVESLVDRQLREEVLKARRGSPAAEKKLNMQVLRKKFTKIADADAEGVFCDFQALIGITDAQLREIRDWMDGLY</sequence>
<dbReference type="EMBL" id="KN831774">
    <property type="protein sequence ID" value="KIM43949.1"/>
    <property type="molecule type" value="Genomic_DNA"/>
</dbReference>
<dbReference type="OrthoDB" id="3250555at2759"/>
<protein>
    <submittedName>
        <fullName evidence="2">Uncharacterized protein</fullName>
    </submittedName>
</protein>
<organism evidence="2 3">
    <name type="scientific">Hebeloma cylindrosporum</name>
    <dbReference type="NCBI Taxonomy" id="76867"/>
    <lineage>
        <taxon>Eukaryota</taxon>
        <taxon>Fungi</taxon>
        <taxon>Dikarya</taxon>
        <taxon>Basidiomycota</taxon>
        <taxon>Agaricomycotina</taxon>
        <taxon>Agaricomycetes</taxon>
        <taxon>Agaricomycetidae</taxon>
        <taxon>Agaricales</taxon>
        <taxon>Agaricineae</taxon>
        <taxon>Hymenogastraceae</taxon>
        <taxon>Hebeloma</taxon>
    </lineage>
</organism>
<feature type="region of interest" description="Disordered" evidence="1">
    <location>
        <begin position="286"/>
        <end position="306"/>
    </location>
</feature>
<dbReference type="Gene3D" id="1.10.472.10">
    <property type="entry name" value="Cyclin-like"/>
    <property type="match status" value="1"/>
</dbReference>
<reference evidence="2 3" key="1">
    <citation type="submission" date="2014-04" db="EMBL/GenBank/DDBJ databases">
        <authorList>
            <consortium name="DOE Joint Genome Institute"/>
            <person name="Kuo A."/>
            <person name="Gay G."/>
            <person name="Dore J."/>
            <person name="Kohler A."/>
            <person name="Nagy L.G."/>
            <person name="Floudas D."/>
            <person name="Copeland A."/>
            <person name="Barry K.W."/>
            <person name="Cichocki N."/>
            <person name="Veneault-Fourrey C."/>
            <person name="LaButti K."/>
            <person name="Lindquist E.A."/>
            <person name="Lipzen A."/>
            <person name="Lundell T."/>
            <person name="Morin E."/>
            <person name="Murat C."/>
            <person name="Sun H."/>
            <person name="Tunlid A."/>
            <person name="Henrissat B."/>
            <person name="Grigoriev I.V."/>
            <person name="Hibbett D.S."/>
            <person name="Martin F."/>
            <person name="Nordberg H.P."/>
            <person name="Cantor M.N."/>
            <person name="Hua S.X."/>
        </authorList>
    </citation>
    <scope>NUCLEOTIDE SEQUENCE [LARGE SCALE GENOMIC DNA]</scope>
    <source>
        <strain evidence="3">h7</strain>
    </source>
</reference>
<dbReference type="STRING" id="686832.A0A0C3CIH6"/>